<dbReference type="AlphaFoldDB" id="A0AAD4G8R7"/>
<reference evidence="1" key="1">
    <citation type="submission" date="2019-10" db="EMBL/GenBank/DDBJ databases">
        <authorList>
            <consortium name="DOE Joint Genome Institute"/>
            <person name="Kuo A."/>
            <person name="Miyauchi S."/>
            <person name="Kiss E."/>
            <person name="Drula E."/>
            <person name="Kohler A."/>
            <person name="Sanchez-Garcia M."/>
            <person name="Andreopoulos B."/>
            <person name="Barry K.W."/>
            <person name="Bonito G."/>
            <person name="Buee M."/>
            <person name="Carver A."/>
            <person name="Chen C."/>
            <person name="Cichocki N."/>
            <person name="Clum A."/>
            <person name="Culley D."/>
            <person name="Crous P.W."/>
            <person name="Fauchery L."/>
            <person name="Girlanda M."/>
            <person name="Hayes R."/>
            <person name="Keri Z."/>
            <person name="LaButti K."/>
            <person name="Lipzen A."/>
            <person name="Lombard V."/>
            <person name="Magnuson J."/>
            <person name="Maillard F."/>
            <person name="Morin E."/>
            <person name="Murat C."/>
            <person name="Nolan M."/>
            <person name="Ohm R."/>
            <person name="Pangilinan J."/>
            <person name="Pereira M."/>
            <person name="Perotto S."/>
            <person name="Peter M."/>
            <person name="Riley R."/>
            <person name="Sitrit Y."/>
            <person name="Stielow B."/>
            <person name="Szollosi G."/>
            <person name="Zifcakova L."/>
            <person name="Stursova M."/>
            <person name="Spatafora J.W."/>
            <person name="Tedersoo L."/>
            <person name="Vaario L.-M."/>
            <person name="Yamada A."/>
            <person name="Yan M."/>
            <person name="Wang P."/>
            <person name="Xu J."/>
            <person name="Bruns T."/>
            <person name="Baldrian P."/>
            <person name="Vilgalys R."/>
            <person name="Henrissat B."/>
            <person name="Grigoriev I.V."/>
            <person name="Hibbett D."/>
            <person name="Nagy L.G."/>
            <person name="Martin F.M."/>
        </authorList>
    </citation>
    <scope>NUCLEOTIDE SEQUENCE</scope>
    <source>
        <strain evidence="1">BED1</strain>
    </source>
</reference>
<accession>A0AAD4G8R7</accession>
<gene>
    <name evidence="1" type="ORF">L210DRAFT_3020504</name>
</gene>
<dbReference type="Proteomes" id="UP001194468">
    <property type="component" value="Unassembled WGS sequence"/>
</dbReference>
<sequence>MTHRTPSSISVGNPGPILSPLLNATQCSVLFPWPTDNTVRVHLHCLRACRNHRDKPLQGRQREIRLCLGSATRTTTSTRQWHNIRCLRWRQFHFHLHRHLVHENYTTSGISTRHCTSSRSIRTRDATSWYGRPYWHVRPATYQAPLSPRQALGRTRLPHRRPLMRCLHHKLKDPQHGAARADFSGRVCAAAFPSGSPAAWSIYTTTVYWSKSASPR</sequence>
<name>A0AAD4G8R7_BOLED</name>
<comment type="caution">
    <text evidence="1">The sequence shown here is derived from an EMBL/GenBank/DDBJ whole genome shotgun (WGS) entry which is preliminary data.</text>
</comment>
<evidence type="ECO:0000313" key="1">
    <source>
        <dbReference type="EMBL" id="KAF8430887.1"/>
    </source>
</evidence>
<evidence type="ECO:0000313" key="2">
    <source>
        <dbReference type="Proteomes" id="UP001194468"/>
    </source>
</evidence>
<protein>
    <submittedName>
        <fullName evidence="1">Uncharacterized protein</fullName>
    </submittedName>
</protein>
<reference evidence="1" key="2">
    <citation type="journal article" date="2020" name="Nat. Commun.">
        <title>Large-scale genome sequencing of mycorrhizal fungi provides insights into the early evolution of symbiotic traits.</title>
        <authorList>
            <person name="Miyauchi S."/>
            <person name="Kiss E."/>
            <person name="Kuo A."/>
            <person name="Drula E."/>
            <person name="Kohler A."/>
            <person name="Sanchez-Garcia M."/>
            <person name="Morin E."/>
            <person name="Andreopoulos B."/>
            <person name="Barry K.W."/>
            <person name="Bonito G."/>
            <person name="Buee M."/>
            <person name="Carver A."/>
            <person name="Chen C."/>
            <person name="Cichocki N."/>
            <person name="Clum A."/>
            <person name="Culley D."/>
            <person name="Crous P.W."/>
            <person name="Fauchery L."/>
            <person name="Girlanda M."/>
            <person name="Hayes R.D."/>
            <person name="Keri Z."/>
            <person name="LaButti K."/>
            <person name="Lipzen A."/>
            <person name="Lombard V."/>
            <person name="Magnuson J."/>
            <person name="Maillard F."/>
            <person name="Murat C."/>
            <person name="Nolan M."/>
            <person name="Ohm R.A."/>
            <person name="Pangilinan J."/>
            <person name="Pereira M.F."/>
            <person name="Perotto S."/>
            <person name="Peter M."/>
            <person name="Pfister S."/>
            <person name="Riley R."/>
            <person name="Sitrit Y."/>
            <person name="Stielow J.B."/>
            <person name="Szollosi G."/>
            <person name="Zifcakova L."/>
            <person name="Stursova M."/>
            <person name="Spatafora J.W."/>
            <person name="Tedersoo L."/>
            <person name="Vaario L.M."/>
            <person name="Yamada A."/>
            <person name="Yan M."/>
            <person name="Wang P."/>
            <person name="Xu J."/>
            <person name="Bruns T."/>
            <person name="Baldrian P."/>
            <person name="Vilgalys R."/>
            <person name="Dunand C."/>
            <person name="Henrissat B."/>
            <person name="Grigoriev I.V."/>
            <person name="Hibbett D."/>
            <person name="Nagy L.G."/>
            <person name="Martin F.M."/>
        </authorList>
    </citation>
    <scope>NUCLEOTIDE SEQUENCE</scope>
    <source>
        <strain evidence="1">BED1</strain>
    </source>
</reference>
<proteinExistence type="predicted"/>
<keyword evidence="2" id="KW-1185">Reference proteome</keyword>
<organism evidence="1 2">
    <name type="scientific">Boletus edulis BED1</name>
    <dbReference type="NCBI Taxonomy" id="1328754"/>
    <lineage>
        <taxon>Eukaryota</taxon>
        <taxon>Fungi</taxon>
        <taxon>Dikarya</taxon>
        <taxon>Basidiomycota</taxon>
        <taxon>Agaricomycotina</taxon>
        <taxon>Agaricomycetes</taxon>
        <taxon>Agaricomycetidae</taxon>
        <taxon>Boletales</taxon>
        <taxon>Boletineae</taxon>
        <taxon>Boletaceae</taxon>
        <taxon>Boletoideae</taxon>
        <taxon>Boletus</taxon>
    </lineage>
</organism>
<dbReference type="EMBL" id="WHUW01000056">
    <property type="protein sequence ID" value="KAF8430887.1"/>
    <property type="molecule type" value="Genomic_DNA"/>
</dbReference>